<dbReference type="SMART" id="SM00417">
    <property type="entry name" value="H4"/>
    <property type="match status" value="1"/>
</dbReference>
<dbReference type="Gene3D" id="2.170.140.10">
    <property type="entry name" value="Chitin binding domain"/>
    <property type="match status" value="1"/>
</dbReference>
<name>A0A3R7Q5C5_PENVA</name>
<dbReference type="Pfam" id="PF01607">
    <property type="entry name" value="CBM_14"/>
    <property type="match status" value="1"/>
</dbReference>
<evidence type="ECO:0000256" key="4">
    <source>
        <dbReference type="ARBA" id="ARBA00006564"/>
    </source>
</evidence>
<keyword evidence="7 10" id="KW-0238">DNA-binding</keyword>
<feature type="signal peptide" evidence="11">
    <location>
        <begin position="1"/>
        <end position="25"/>
    </location>
</feature>
<feature type="chain" id="PRO_5018601988" description="Histone H4" evidence="11">
    <location>
        <begin position="26"/>
        <end position="265"/>
    </location>
</feature>
<dbReference type="SUPFAM" id="SSF57625">
    <property type="entry name" value="Invertebrate chitin-binding proteins"/>
    <property type="match status" value="1"/>
</dbReference>
<evidence type="ECO:0000256" key="10">
    <source>
        <dbReference type="RuleBase" id="RU000528"/>
    </source>
</evidence>
<feature type="domain" description="Chitin-binding type-2" evidence="12">
    <location>
        <begin position="37"/>
        <end position="92"/>
    </location>
</feature>
<dbReference type="OrthoDB" id="6350983at2759"/>
<evidence type="ECO:0000256" key="3">
    <source>
        <dbReference type="ARBA" id="ARBA00004286"/>
    </source>
</evidence>
<evidence type="ECO:0000313" key="13">
    <source>
        <dbReference type="EMBL" id="ROT69013.1"/>
    </source>
</evidence>
<keyword evidence="11" id="KW-0732">Signal</keyword>
<evidence type="ECO:0000256" key="11">
    <source>
        <dbReference type="SAM" id="SignalP"/>
    </source>
</evidence>
<comment type="caution">
    <text evidence="13">The sequence shown here is derived from an EMBL/GenBank/DDBJ whole genome shotgun (WGS) entry which is preliminary data.</text>
</comment>
<dbReference type="PANTHER" id="PTHR10484">
    <property type="entry name" value="HISTONE H4"/>
    <property type="match status" value="1"/>
</dbReference>
<dbReference type="InterPro" id="IPR036508">
    <property type="entry name" value="Chitin-bd_dom_sf"/>
</dbReference>
<comment type="similarity">
    <text evidence="4 10">Belongs to the histone H4 family.</text>
</comment>
<organism evidence="13 14">
    <name type="scientific">Penaeus vannamei</name>
    <name type="common">Whiteleg shrimp</name>
    <name type="synonym">Litopenaeus vannamei</name>
    <dbReference type="NCBI Taxonomy" id="6689"/>
    <lineage>
        <taxon>Eukaryota</taxon>
        <taxon>Metazoa</taxon>
        <taxon>Ecdysozoa</taxon>
        <taxon>Arthropoda</taxon>
        <taxon>Crustacea</taxon>
        <taxon>Multicrustacea</taxon>
        <taxon>Malacostraca</taxon>
        <taxon>Eumalacostraca</taxon>
        <taxon>Eucarida</taxon>
        <taxon>Decapoda</taxon>
        <taxon>Dendrobranchiata</taxon>
        <taxon>Penaeoidea</taxon>
        <taxon>Penaeidae</taxon>
        <taxon>Penaeus</taxon>
    </lineage>
</organism>
<dbReference type="InterPro" id="IPR001951">
    <property type="entry name" value="Histone_H4"/>
</dbReference>
<dbReference type="GO" id="GO:0008061">
    <property type="term" value="F:chitin binding"/>
    <property type="evidence" value="ECO:0007669"/>
    <property type="project" value="InterPro"/>
</dbReference>
<dbReference type="GO" id="GO:0030527">
    <property type="term" value="F:structural constituent of chromatin"/>
    <property type="evidence" value="ECO:0007669"/>
    <property type="project" value="InterPro"/>
</dbReference>
<dbReference type="InterPro" id="IPR009072">
    <property type="entry name" value="Histone-fold"/>
</dbReference>
<dbReference type="STRING" id="6689.A0A3R7Q5C5"/>
<evidence type="ECO:0000259" key="12">
    <source>
        <dbReference type="PROSITE" id="PS50940"/>
    </source>
</evidence>
<protein>
    <recommendedName>
        <fullName evidence="5 10">Histone H4</fullName>
    </recommendedName>
</protein>
<evidence type="ECO:0000256" key="8">
    <source>
        <dbReference type="ARBA" id="ARBA00023242"/>
    </source>
</evidence>
<evidence type="ECO:0000256" key="7">
    <source>
        <dbReference type="ARBA" id="ARBA00023125"/>
    </source>
</evidence>
<dbReference type="SUPFAM" id="SSF47113">
    <property type="entry name" value="Histone-fold"/>
    <property type="match status" value="1"/>
</dbReference>
<dbReference type="Gene3D" id="1.10.20.10">
    <property type="entry name" value="Histone, subunit A"/>
    <property type="match status" value="1"/>
</dbReference>
<dbReference type="InterPro" id="IPR002557">
    <property type="entry name" value="Chitin-bd_dom"/>
</dbReference>
<evidence type="ECO:0000256" key="2">
    <source>
        <dbReference type="ARBA" id="ARBA00004123"/>
    </source>
</evidence>
<evidence type="ECO:0000313" key="14">
    <source>
        <dbReference type="Proteomes" id="UP000283509"/>
    </source>
</evidence>
<dbReference type="GO" id="GO:0003677">
    <property type="term" value="F:DNA binding"/>
    <property type="evidence" value="ECO:0007669"/>
    <property type="project" value="UniProtKB-KW"/>
</dbReference>
<dbReference type="EMBL" id="QCYY01002616">
    <property type="protein sequence ID" value="ROT69013.1"/>
    <property type="molecule type" value="Genomic_DNA"/>
</dbReference>
<reference evidence="13 14" key="1">
    <citation type="submission" date="2018-04" db="EMBL/GenBank/DDBJ databases">
        <authorList>
            <person name="Zhang X."/>
            <person name="Yuan J."/>
            <person name="Li F."/>
            <person name="Xiang J."/>
        </authorList>
    </citation>
    <scope>NUCLEOTIDE SEQUENCE [LARGE SCALE GENOMIC DNA]</scope>
    <source>
        <tissue evidence="13">Muscle</tissue>
    </source>
</reference>
<dbReference type="GO" id="GO:0005634">
    <property type="term" value="C:nucleus"/>
    <property type="evidence" value="ECO:0007669"/>
    <property type="project" value="UniProtKB-SubCell"/>
</dbReference>
<keyword evidence="9 10" id="KW-0544">Nucleosome core</keyword>
<accession>A0A3R7Q5C5</accession>
<dbReference type="GO" id="GO:0005576">
    <property type="term" value="C:extracellular region"/>
    <property type="evidence" value="ECO:0007669"/>
    <property type="project" value="InterPro"/>
</dbReference>
<dbReference type="CDD" id="cd22912">
    <property type="entry name" value="HFD_H4"/>
    <property type="match status" value="1"/>
</dbReference>
<proteinExistence type="inferred from homology"/>
<dbReference type="PROSITE" id="PS50940">
    <property type="entry name" value="CHIT_BIND_II"/>
    <property type="match status" value="1"/>
</dbReference>
<reference evidence="13 14" key="2">
    <citation type="submission" date="2019-01" db="EMBL/GenBank/DDBJ databases">
        <title>The decoding of complex shrimp genome reveals the adaptation for benthos swimmer, frequently molting mechanism and breeding impact on genome.</title>
        <authorList>
            <person name="Sun Y."/>
            <person name="Gao Y."/>
            <person name="Yu Y."/>
        </authorList>
    </citation>
    <scope>NUCLEOTIDE SEQUENCE [LARGE SCALE GENOMIC DNA]</scope>
    <source>
        <tissue evidence="13">Muscle</tissue>
    </source>
</reference>
<dbReference type="InterPro" id="IPR035425">
    <property type="entry name" value="CENP-T/H4_C"/>
</dbReference>
<dbReference type="Pfam" id="PF15511">
    <property type="entry name" value="CENP-T_C"/>
    <property type="match status" value="1"/>
</dbReference>
<dbReference type="SMART" id="SM00494">
    <property type="entry name" value="ChtBD2"/>
    <property type="match status" value="1"/>
</dbReference>
<comment type="subcellular location">
    <subcellularLocation>
        <location evidence="3">Chromosome</location>
    </subcellularLocation>
    <subcellularLocation>
        <location evidence="2">Nucleus</location>
    </subcellularLocation>
</comment>
<evidence type="ECO:0000256" key="6">
    <source>
        <dbReference type="ARBA" id="ARBA00022454"/>
    </source>
</evidence>
<dbReference type="GO" id="GO:0046982">
    <property type="term" value="F:protein heterodimerization activity"/>
    <property type="evidence" value="ECO:0007669"/>
    <property type="project" value="InterPro"/>
</dbReference>
<gene>
    <name evidence="13" type="ORF">C7M84_012868</name>
</gene>
<dbReference type="AlphaFoldDB" id="A0A3R7Q5C5"/>
<comment type="function">
    <text evidence="1 10">Core component of nucleosome. Nucleosomes wrap and compact DNA into chromatin, limiting DNA accessibility to the cellular machineries which require DNA as a template. Histones thereby play a central role in transcription regulation, DNA repair, DNA replication and chromosomal stability. DNA accessibility is regulated via a complex set of post-translational modifications of histones, also called histone code, and nucleosome remodeling.</text>
</comment>
<evidence type="ECO:0000256" key="9">
    <source>
        <dbReference type="ARBA" id="ARBA00023269"/>
    </source>
</evidence>
<keyword evidence="8 10" id="KW-0539">Nucleus</keyword>
<keyword evidence="14" id="KW-1185">Reference proteome</keyword>
<evidence type="ECO:0000256" key="5">
    <source>
        <dbReference type="ARBA" id="ARBA00020836"/>
    </source>
</evidence>
<sequence>MEGSSRVLLSLLVAGLAVLPHLVNARSPTPNIHICHSLTCPEQDAFYAHPTFCTDYVHCVAGVPYVKKCPSNLNFNAVKGACDHQRDAHCTPFKTSCELTSPFVPGGVTDDLVTCDCEGPCIKPHPYRCDAFYHCDATPNTSNHLILHGQKSLLHQASPLQTKDPNLLTRPIDTILNLSGSGNAVDHNDESETARTSKTLSTNKLVDLERLIPEEEIKKTILVFLENVIRDAVTYTEHAKRKTVTAMDVVYALKRQGRTLYGFGG</sequence>
<comment type="subunit">
    <text evidence="10">The nucleosome is a histone octamer containing two molecules each of H2A, H2B, H3 and H4 assembled in one H3-H4 heterotetramer and two H2A-H2B heterodimers. The octamer wraps approximately 147 bp of DNA.</text>
</comment>
<keyword evidence="6 10" id="KW-0158">Chromosome</keyword>
<dbReference type="Proteomes" id="UP000283509">
    <property type="component" value="Unassembled WGS sequence"/>
</dbReference>
<evidence type="ECO:0000256" key="1">
    <source>
        <dbReference type="ARBA" id="ARBA00002001"/>
    </source>
</evidence>
<dbReference type="GO" id="GO:0000786">
    <property type="term" value="C:nucleosome"/>
    <property type="evidence" value="ECO:0007669"/>
    <property type="project" value="UniProtKB-KW"/>
</dbReference>
<dbReference type="PRINTS" id="PR00623">
    <property type="entry name" value="HISTONEH4"/>
</dbReference>